<dbReference type="Proteomes" id="UP000187609">
    <property type="component" value="Unassembled WGS sequence"/>
</dbReference>
<gene>
    <name evidence="1" type="ORF">A4A49_21349</name>
</gene>
<dbReference type="EMBL" id="MJEQ01000035">
    <property type="protein sequence ID" value="OIT40300.1"/>
    <property type="molecule type" value="Genomic_DNA"/>
</dbReference>
<organism evidence="1 2">
    <name type="scientific">Nicotiana attenuata</name>
    <name type="common">Coyote tobacco</name>
    <dbReference type="NCBI Taxonomy" id="49451"/>
    <lineage>
        <taxon>Eukaryota</taxon>
        <taxon>Viridiplantae</taxon>
        <taxon>Streptophyta</taxon>
        <taxon>Embryophyta</taxon>
        <taxon>Tracheophyta</taxon>
        <taxon>Spermatophyta</taxon>
        <taxon>Magnoliopsida</taxon>
        <taxon>eudicotyledons</taxon>
        <taxon>Gunneridae</taxon>
        <taxon>Pentapetalae</taxon>
        <taxon>asterids</taxon>
        <taxon>lamiids</taxon>
        <taxon>Solanales</taxon>
        <taxon>Solanaceae</taxon>
        <taxon>Nicotianoideae</taxon>
        <taxon>Nicotianeae</taxon>
        <taxon>Nicotiana</taxon>
    </lineage>
</organism>
<comment type="caution">
    <text evidence="1">The sequence shown here is derived from an EMBL/GenBank/DDBJ whole genome shotgun (WGS) entry which is preliminary data.</text>
</comment>
<keyword evidence="2" id="KW-1185">Reference proteome</keyword>
<sequence length="98" mass="10300">MFPSGGDRLFPTGAETDGACWDWGSIVGKSEVTAGSSATGFGKKRIDWNAWEMKLLISEGSRLGCMLSLRVIACHRLGSKAAKALLPTPGAQGFGRLG</sequence>
<evidence type="ECO:0000313" key="1">
    <source>
        <dbReference type="EMBL" id="OIT40300.1"/>
    </source>
</evidence>
<protein>
    <submittedName>
        <fullName evidence="1">Uncharacterized protein</fullName>
    </submittedName>
</protein>
<proteinExistence type="predicted"/>
<name>A0A314LEX1_NICAT</name>
<accession>A0A314LEX1</accession>
<evidence type="ECO:0000313" key="2">
    <source>
        <dbReference type="Proteomes" id="UP000187609"/>
    </source>
</evidence>
<reference evidence="1" key="1">
    <citation type="submission" date="2016-11" db="EMBL/GenBank/DDBJ databases">
        <title>The genome of Nicotiana attenuata.</title>
        <authorList>
            <person name="Xu S."/>
            <person name="Brockmoeller T."/>
            <person name="Gaquerel E."/>
            <person name="Navarro A."/>
            <person name="Kuhl H."/>
            <person name="Gase K."/>
            <person name="Ling Z."/>
            <person name="Zhou W."/>
            <person name="Kreitzer C."/>
            <person name="Stanke M."/>
            <person name="Tang H."/>
            <person name="Lyons E."/>
            <person name="Pandey P."/>
            <person name="Pandey S.P."/>
            <person name="Timmermann B."/>
            <person name="Baldwin I.T."/>
        </authorList>
    </citation>
    <scope>NUCLEOTIDE SEQUENCE [LARGE SCALE GENOMIC DNA]</scope>
    <source>
        <strain evidence="1">UT</strain>
    </source>
</reference>
<dbReference type="Gramene" id="OIT40300">
    <property type="protein sequence ID" value="OIT40300"/>
    <property type="gene ID" value="A4A49_21349"/>
</dbReference>
<dbReference type="AlphaFoldDB" id="A0A314LEX1"/>